<comment type="caution">
    <text evidence="3">The sequence shown here is derived from an EMBL/GenBank/DDBJ whole genome shotgun (WGS) entry which is preliminary data.</text>
</comment>
<keyword evidence="1" id="KW-0812">Transmembrane</keyword>
<feature type="transmembrane region" description="Helical" evidence="1">
    <location>
        <begin position="165"/>
        <end position="188"/>
    </location>
</feature>
<evidence type="ECO:0000259" key="2">
    <source>
        <dbReference type="Pfam" id="PF25278"/>
    </source>
</evidence>
<keyword evidence="4" id="KW-1185">Reference proteome</keyword>
<dbReference type="InterPro" id="IPR057194">
    <property type="entry name" value="DUF7872"/>
</dbReference>
<dbReference type="EMBL" id="CALTRL010001381">
    <property type="protein sequence ID" value="CAH7672286.1"/>
    <property type="molecule type" value="Genomic_DNA"/>
</dbReference>
<feature type="transmembrane region" description="Helical" evidence="1">
    <location>
        <begin position="12"/>
        <end position="36"/>
    </location>
</feature>
<sequence length="457" mass="50398">MSNSILRLEIKARIELCLFNAFMILGNFGLLSSFSIPLNDTHTVKKSSNPCDRIPLKPQLWSDFEMNSYLDNYPGGNQINLMDYAAKVGATDFYVGIGEHPNPGQLCQPVKGKDWYTLVAIQNWNTYVNCLYDSAGFAFSVLSGVVPGMLIDFEKDATLFYSHTASYVGLATTWIVSFPGIILSSLGPYKGGMFCSMGDIAWNSLAGVMYISASAAYVNSILIVGNGEDRFKRSSVISRMLTDAQRGVQSTISNLTENVIRGPINQVSGLAGINRDGSFLSEIPTNFQSNLQIELELALKLKSLAKFWRVQNAFVVRGSDPCNQSGINGAFDSPEKISYCGDDNIMMNIVRAEKDGPSYDPTIYNAHLAESKYGYSPNLLTTSAWECQKTHGVFEYDACSANNSKNPETLLNDLKKPRDCYFNIPVCDLTQPALQVHHKKKSLTITEICRNFGGLPI</sequence>
<feature type="transmembrane region" description="Helical" evidence="1">
    <location>
        <begin position="134"/>
        <end position="153"/>
    </location>
</feature>
<protein>
    <recommendedName>
        <fullName evidence="2">DUF7872 domain-containing protein</fullName>
    </recommendedName>
</protein>
<proteinExistence type="predicted"/>
<reference evidence="3" key="1">
    <citation type="submission" date="2022-06" db="EMBL/GenBank/DDBJ databases">
        <authorList>
            <consortium name="SYNGENTA / RWTH Aachen University"/>
        </authorList>
    </citation>
    <scope>NUCLEOTIDE SEQUENCE</scope>
</reference>
<organism evidence="3 4">
    <name type="scientific">Phakopsora pachyrhizi</name>
    <name type="common">Asian soybean rust disease fungus</name>
    <dbReference type="NCBI Taxonomy" id="170000"/>
    <lineage>
        <taxon>Eukaryota</taxon>
        <taxon>Fungi</taxon>
        <taxon>Dikarya</taxon>
        <taxon>Basidiomycota</taxon>
        <taxon>Pucciniomycotina</taxon>
        <taxon>Pucciniomycetes</taxon>
        <taxon>Pucciniales</taxon>
        <taxon>Phakopsoraceae</taxon>
        <taxon>Phakopsora</taxon>
    </lineage>
</organism>
<feature type="domain" description="DUF7872" evidence="2">
    <location>
        <begin position="228"/>
        <end position="457"/>
    </location>
</feature>
<dbReference type="Pfam" id="PF25278">
    <property type="entry name" value="DUF7872"/>
    <property type="match status" value="1"/>
</dbReference>
<evidence type="ECO:0000313" key="4">
    <source>
        <dbReference type="Proteomes" id="UP001153365"/>
    </source>
</evidence>
<accession>A0AAV0AS71</accession>
<evidence type="ECO:0000313" key="3">
    <source>
        <dbReference type="EMBL" id="CAH7672286.1"/>
    </source>
</evidence>
<name>A0AAV0AS71_PHAPC</name>
<keyword evidence="1" id="KW-0472">Membrane</keyword>
<dbReference type="PANTHER" id="PTHR33339:SF1">
    <property type="entry name" value="LYSM DOMAIN-CONTAINING PROTEIN"/>
    <property type="match status" value="1"/>
</dbReference>
<dbReference type="AlphaFoldDB" id="A0AAV0AS71"/>
<keyword evidence="1" id="KW-1133">Transmembrane helix</keyword>
<dbReference type="PANTHER" id="PTHR33339">
    <property type="entry name" value="LYSM DOMAIN-CONTAINING PROTEIN"/>
    <property type="match status" value="1"/>
</dbReference>
<feature type="transmembrane region" description="Helical" evidence="1">
    <location>
        <begin position="200"/>
        <end position="224"/>
    </location>
</feature>
<dbReference type="Proteomes" id="UP001153365">
    <property type="component" value="Unassembled WGS sequence"/>
</dbReference>
<evidence type="ECO:0000256" key="1">
    <source>
        <dbReference type="SAM" id="Phobius"/>
    </source>
</evidence>
<gene>
    <name evidence="3" type="ORF">PPACK8108_LOCUS7095</name>
</gene>